<gene>
    <name evidence="1" type="ORF">AW09_002393</name>
</gene>
<name>A0A080LUX7_9PROT</name>
<organism evidence="1 2">
    <name type="scientific">Candidatus Accumulibacter phosphatis</name>
    <dbReference type="NCBI Taxonomy" id="327160"/>
    <lineage>
        <taxon>Bacteria</taxon>
        <taxon>Pseudomonadati</taxon>
        <taxon>Pseudomonadota</taxon>
        <taxon>Betaproteobacteria</taxon>
        <taxon>Candidatus Accumulibacter</taxon>
    </lineage>
</organism>
<evidence type="ECO:0000313" key="1">
    <source>
        <dbReference type="EMBL" id="KFB72422.1"/>
    </source>
</evidence>
<accession>A0A080LUX7</accession>
<sequence>MHQRHEGLAQQFRFGLAKDLAIGWADEQKAVFGIHLDYQVRLILDQETIVFPAFLQGGLRPLALGDVDVQPQDGPCYVPVLNGSDDVTDVSLFAADSEKHVSFDDLPGKGSAIVALPKGQLLCIIGDFFRMFSNHISPTLSTGGVLQNIAMGGIDDEYIERDAFDGGTKPHFALP</sequence>
<comment type="caution">
    <text evidence="1">The sequence shown here is derived from an EMBL/GenBank/DDBJ whole genome shotgun (WGS) entry which is preliminary data.</text>
</comment>
<reference evidence="1 2" key="1">
    <citation type="submission" date="2014-02" db="EMBL/GenBank/DDBJ databases">
        <title>Expanding our view of genomic diversity in Candidatus Accumulibacter clades.</title>
        <authorList>
            <person name="Skennerton C.T."/>
            <person name="Barr J.J."/>
            <person name="Slater F.R."/>
            <person name="Bond P.L."/>
            <person name="Tyson G.W."/>
        </authorList>
    </citation>
    <scope>NUCLEOTIDE SEQUENCE [LARGE SCALE GENOMIC DNA]</scope>
    <source>
        <strain evidence="2">BA-91</strain>
    </source>
</reference>
<dbReference type="AlphaFoldDB" id="A0A080LUX7"/>
<evidence type="ECO:0000313" key="2">
    <source>
        <dbReference type="Proteomes" id="UP000020077"/>
    </source>
</evidence>
<protein>
    <submittedName>
        <fullName evidence="1">Uncharacterized protein</fullName>
    </submittedName>
</protein>
<proteinExistence type="predicted"/>
<dbReference type="EMBL" id="JDVG02000390">
    <property type="protein sequence ID" value="KFB72422.1"/>
    <property type="molecule type" value="Genomic_DNA"/>
</dbReference>
<dbReference type="Proteomes" id="UP000020077">
    <property type="component" value="Unassembled WGS sequence"/>
</dbReference>